<accession>A0A9W9GHB1</accession>
<dbReference type="EMBL" id="JAPQKL010000008">
    <property type="protein sequence ID" value="KAJ5120274.1"/>
    <property type="molecule type" value="Genomic_DNA"/>
</dbReference>
<dbReference type="GeneID" id="81409576"/>
<feature type="domain" description="Alpha/beta hydrolase" evidence="1">
    <location>
        <begin position="45"/>
        <end position="448"/>
    </location>
</feature>
<proteinExistence type="predicted"/>
<dbReference type="AlphaFoldDB" id="A0A9W9GHB1"/>
<protein>
    <recommendedName>
        <fullName evidence="1">Alpha/beta hydrolase domain-containing protein</fullName>
    </recommendedName>
</protein>
<reference evidence="2" key="2">
    <citation type="journal article" date="2023" name="IMA Fungus">
        <title>Comparative genomic study of the Penicillium genus elucidates a diverse pangenome and 15 lateral gene transfer events.</title>
        <authorList>
            <person name="Petersen C."/>
            <person name="Sorensen T."/>
            <person name="Nielsen M.R."/>
            <person name="Sondergaard T.E."/>
            <person name="Sorensen J.L."/>
            <person name="Fitzpatrick D.A."/>
            <person name="Frisvad J.C."/>
            <person name="Nielsen K.L."/>
        </authorList>
    </citation>
    <scope>NUCLEOTIDE SEQUENCE</scope>
    <source>
        <strain evidence="2">IBT 22155</strain>
    </source>
</reference>
<dbReference type="Proteomes" id="UP001149079">
    <property type="component" value="Unassembled WGS sequence"/>
</dbReference>
<organism evidence="2 3">
    <name type="scientific">Penicillium bovifimosum</name>
    <dbReference type="NCBI Taxonomy" id="126998"/>
    <lineage>
        <taxon>Eukaryota</taxon>
        <taxon>Fungi</taxon>
        <taxon>Dikarya</taxon>
        <taxon>Ascomycota</taxon>
        <taxon>Pezizomycotina</taxon>
        <taxon>Eurotiomycetes</taxon>
        <taxon>Eurotiomycetidae</taxon>
        <taxon>Eurotiales</taxon>
        <taxon>Aspergillaceae</taxon>
        <taxon>Penicillium</taxon>
    </lineage>
</organism>
<gene>
    <name evidence="2" type="ORF">N7515_009662</name>
</gene>
<evidence type="ECO:0000313" key="2">
    <source>
        <dbReference type="EMBL" id="KAJ5120274.1"/>
    </source>
</evidence>
<dbReference type="InterPro" id="IPR045394">
    <property type="entry name" value="Abhydrolase_dom"/>
</dbReference>
<dbReference type="Pfam" id="PF20091">
    <property type="entry name" value="Abhydrolase_10"/>
    <property type="match status" value="1"/>
</dbReference>
<evidence type="ECO:0000313" key="3">
    <source>
        <dbReference type="Proteomes" id="UP001149079"/>
    </source>
</evidence>
<dbReference type="OrthoDB" id="30881at2759"/>
<keyword evidence="3" id="KW-1185">Reference proteome</keyword>
<evidence type="ECO:0000259" key="1">
    <source>
        <dbReference type="Pfam" id="PF20091"/>
    </source>
</evidence>
<comment type="caution">
    <text evidence="2">The sequence shown here is derived from an EMBL/GenBank/DDBJ whole genome shotgun (WGS) entry which is preliminary data.</text>
</comment>
<dbReference type="RefSeq" id="XP_056516778.1">
    <property type="nucleotide sequence ID" value="XM_056670405.1"/>
</dbReference>
<name>A0A9W9GHB1_9EURO</name>
<sequence length="458" mass="52810">MLDQGVIDELTFRWDPERITEPIVTFLPETKTSKIVTHDAQDGLLPVYNYVTREYMMGGIARGQWFCTRILLRCPADPQRFSGLVVEEPSHIWGGTSMWSLINRWLMRNGHAWLQVDSQAPAALDQIKKVDPERYKDMIFMDCASLSDFLDDIPNGVAGYEVWEHYYQFKFRWWAETTQSMDILAAASYALRLGEMGIEANRVILTGLCQTADVTRKFIEEGQSLRLNAGKRPFDGFLPCQSDGGLRLTDIPPSKVIEIQGETELLALKDNLWLERAKYDLYQRRDDSDYYRLYEVSGMPHRETRYLSMADKARLSGIEITNTQWTTFSKSFVFNAIFEAMDKWITAGIEPPQGARIVVNEDWEIQRDLHGNALAGVRTVHTDVPTATIIDVAPRSYPHWHIYTEVPFSDVHMWMSYKTVGNYRRQAGEAIERQIQNGFLLPEDAEILRRDTIEHVSF</sequence>
<reference evidence="2" key="1">
    <citation type="submission" date="2022-11" db="EMBL/GenBank/DDBJ databases">
        <authorList>
            <person name="Petersen C."/>
        </authorList>
    </citation>
    <scope>NUCLEOTIDE SEQUENCE</scope>
    <source>
        <strain evidence="2">IBT 22155</strain>
    </source>
</reference>